<name>A0A521AEY6_9BACL</name>
<dbReference type="Pfam" id="PF02595">
    <property type="entry name" value="Gly_kinase"/>
    <property type="match status" value="1"/>
</dbReference>
<organism evidence="5 6">
    <name type="scientific">Melghirimyces algeriensis</name>
    <dbReference type="NCBI Taxonomy" id="910412"/>
    <lineage>
        <taxon>Bacteria</taxon>
        <taxon>Bacillati</taxon>
        <taxon>Bacillota</taxon>
        <taxon>Bacilli</taxon>
        <taxon>Bacillales</taxon>
        <taxon>Thermoactinomycetaceae</taxon>
        <taxon>Melghirimyces</taxon>
    </lineage>
</organism>
<evidence type="ECO:0000256" key="1">
    <source>
        <dbReference type="ARBA" id="ARBA00006284"/>
    </source>
</evidence>
<dbReference type="EMBL" id="FXTI01000001">
    <property type="protein sequence ID" value="SMO33336.1"/>
    <property type="molecule type" value="Genomic_DNA"/>
</dbReference>
<dbReference type="InterPro" id="IPR036129">
    <property type="entry name" value="Glycerate_kinase_sf"/>
</dbReference>
<dbReference type="GO" id="GO:0008887">
    <property type="term" value="F:glycerate kinase activity"/>
    <property type="evidence" value="ECO:0007669"/>
    <property type="project" value="UniProtKB-UniRule"/>
</dbReference>
<dbReference type="Gene3D" id="3.40.50.10350">
    <property type="entry name" value="Glycerate kinase, domain 1"/>
    <property type="match status" value="1"/>
</dbReference>
<dbReference type="SUPFAM" id="SSF110738">
    <property type="entry name" value="Glycerate kinase I"/>
    <property type="match status" value="1"/>
</dbReference>
<reference evidence="5 6" key="1">
    <citation type="submission" date="2017-05" db="EMBL/GenBank/DDBJ databases">
        <authorList>
            <person name="Varghese N."/>
            <person name="Submissions S."/>
        </authorList>
    </citation>
    <scope>NUCLEOTIDE SEQUENCE [LARGE SCALE GENOMIC DNA]</scope>
    <source>
        <strain evidence="5 6">DSM 45474</strain>
    </source>
</reference>
<evidence type="ECO:0000256" key="4">
    <source>
        <dbReference type="PIRNR" id="PIRNR006078"/>
    </source>
</evidence>
<keyword evidence="6" id="KW-1185">Reference proteome</keyword>
<sequence length="378" mass="40764">MRVVIAPDSFKGSMKSSEAAKRIQQGIQSVFPDWTCERIPVADGGEGTLDAILTATGGYKVPSTVQDPLGRMMRAEWGYCEDRKLAVIETAAASGLSLLTEKELDPYRASTFGTGQLVKEALDRGAQEVVLGLGGSATVDAGVGFFSALGVDFYNRAGMINRPAGGHLGEIEWMDVSRMDPRLKTVRMTIAFDVSNPLLGPEGAISIFGSQKGVQAEETAFFEAGMQRFAEQIIHLTGRDVRSDPGSGAAGGFGFALRSLLDVTFQRGFELIAELTGLERRIRKADMVITGEGKVDRQSLYGKVPMGISKIARDYNVPVVVFAGKVEEEQMEAQKEGISVILPIVDGPMSLKTAMDRGPELLEAASRRFAYILVLSKQ</sequence>
<dbReference type="InterPro" id="IPR004381">
    <property type="entry name" value="Glycerate_kinase"/>
</dbReference>
<dbReference type="PANTHER" id="PTHR21599:SF0">
    <property type="entry name" value="GLYCERATE KINASE"/>
    <property type="match status" value="1"/>
</dbReference>
<evidence type="ECO:0000313" key="5">
    <source>
        <dbReference type="EMBL" id="SMO33336.1"/>
    </source>
</evidence>
<gene>
    <name evidence="5" type="ORF">SAMN06264849_101101</name>
</gene>
<evidence type="ECO:0000256" key="3">
    <source>
        <dbReference type="ARBA" id="ARBA00022777"/>
    </source>
</evidence>
<protein>
    <submittedName>
        <fullName evidence="5">Glycerate kinase</fullName>
    </submittedName>
</protein>
<dbReference type="Proteomes" id="UP000315636">
    <property type="component" value="Unassembled WGS sequence"/>
</dbReference>
<dbReference type="PANTHER" id="PTHR21599">
    <property type="entry name" value="GLYCERATE KINASE"/>
    <property type="match status" value="1"/>
</dbReference>
<evidence type="ECO:0000313" key="6">
    <source>
        <dbReference type="Proteomes" id="UP000315636"/>
    </source>
</evidence>
<accession>A0A521AEY6</accession>
<proteinExistence type="inferred from homology"/>
<evidence type="ECO:0000256" key="2">
    <source>
        <dbReference type="ARBA" id="ARBA00022679"/>
    </source>
</evidence>
<comment type="similarity">
    <text evidence="1 4">Belongs to the glycerate kinase type-1 family.</text>
</comment>
<dbReference type="GO" id="GO:0031388">
    <property type="term" value="P:organic acid phosphorylation"/>
    <property type="evidence" value="ECO:0007669"/>
    <property type="project" value="UniProtKB-UniRule"/>
</dbReference>
<dbReference type="InterPro" id="IPR018193">
    <property type="entry name" value="Glyc_kinase_flavodox-like_fold"/>
</dbReference>
<dbReference type="PIRSF" id="PIRSF006078">
    <property type="entry name" value="GlxK"/>
    <property type="match status" value="1"/>
</dbReference>
<dbReference type="NCBIfam" id="TIGR00045">
    <property type="entry name" value="glycerate kinase"/>
    <property type="match status" value="1"/>
</dbReference>
<dbReference type="AlphaFoldDB" id="A0A521AEY6"/>
<dbReference type="InterPro" id="IPR018197">
    <property type="entry name" value="Glycerate_kinase_RE-like"/>
</dbReference>
<keyword evidence="3 4" id="KW-0418">Kinase</keyword>
<dbReference type="Gene3D" id="3.90.1510.10">
    <property type="entry name" value="Glycerate kinase, domain 2"/>
    <property type="match status" value="1"/>
</dbReference>
<keyword evidence="2 4" id="KW-0808">Transferase</keyword>